<keyword evidence="6 8" id="KW-1133">Transmembrane helix</keyword>
<evidence type="ECO:0000256" key="8">
    <source>
        <dbReference type="SAM" id="Phobius"/>
    </source>
</evidence>
<sequence>MAPLPAWKKVLYLKQPYDDNYVDSSFLDSLKVNAHLQKYEFWALWHDALSIIFQLSLVVMFLNVWWRMQQSLWNLQGLLVLDGILFGGFILGWRREHTVEALLDVLQAAKIIFPLWVLAPLLQTLTRSWSDDTIAAIASILLVLHVASFRYKDSPVLSQGSASTAASPGAVRSLPGWWPNCLECGNACGNHPRLAPADCSRGSSDKTLDKVFAFMSFAMEVFVLPRRRIAALFPAWLYFLMTLRFSHCIFLSLPQGLDGVRPLFFLFMCSGYDWFHRGSRCLCHSDCHDWTSQSRIVPVRAATQSSNPGTLGHCPCNAFAWTISASQIMEAVIISKCRRKSWTASK</sequence>
<evidence type="ECO:0000256" key="1">
    <source>
        <dbReference type="ARBA" id="ARBA00004141"/>
    </source>
</evidence>
<dbReference type="InterPro" id="IPR009450">
    <property type="entry name" value="Plno_GlcNAc_GPI2"/>
</dbReference>
<dbReference type="Pfam" id="PF06432">
    <property type="entry name" value="GPI2"/>
    <property type="match status" value="1"/>
</dbReference>
<feature type="transmembrane region" description="Helical" evidence="8">
    <location>
        <begin position="48"/>
        <end position="66"/>
    </location>
</feature>
<evidence type="ECO:0000313" key="9">
    <source>
        <dbReference type="EMBL" id="CAK9006389.1"/>
    </source>
</evidence>
<comment type="subcellular location">
    <subcellularLocation>
        <location evidence="1">Membrane</location>
        <topology evidence="1">Multi-pass membrane protein</topology>
    </subcellularLocation>
</comment>
<dbReference type="Proteomes" id="UP001642484">
    <property type="component" value="Unassembled WGS sequence"/>
</dbReference>
<reference evidence="9 10" key="1">
    <citation type="submission" date="2024-02" db="EMBL/GenBank/DDBJ databases">
        <authorList>
            <person name="Chen Y."/>
            <person name="Shah S."/>
            <person name="Dougan E. K."/>
            <person name="Thang M."/>
            <person name="Chan C."/>
        </authorList>
    </citation>
    <scope>NUCLEOTIDE SEQUENCE [LARGE SCALE GENOMIC DNA]</scope>
</reference>
<keyword evidence="5 8" id="KW-0812">Transmembrane</keyword>
<organism evidence="9 10">
    <name type="scientific">Durusdinium trenchii</name>
    <dbReference type="NCBI Taxonomy" id="1381693"/>
    <lineage>
        <taxon>Eukaryota</taxon>
        <taxon>Sar</taxon>
        <taxon>Alveolata</taxon>
        <taxon>Dinophyceae</taxon>
        <taxon>Suessiales</taxon>
        <taxon>Symbiodiniaceae</taxon>
        <taxon>Durusdinium</taxon>
    </lineage>
</organism>
<keyword evidence="7 8" id="KW-0472">Membrane</keyword>
<evidence type="ECO:0000256" key="3">
    <source>
        <dbReference type="ARBA" id="ARBA00008321"/>
    </source>
</evidence>
<protein>
    <submittedName>
        <fullName evidence="9">Uncharacterized protein</fullName>
    </submittedName>
</protein>
<evidence type="ECO:0000256" key="2">
    <source>
        <dbReference type="ARBA" id="ARBA00004687"/>
    </source>
</evidence>
<keyword evidence="4" id="KW-0337">GPI-anchor biosynthesis</keyword>
<comment type="pathway">
    <text evidence="2">Glycolipid biosynthesis; glycosylphosphatidylinositol-anchor biosynthesis.</text>
</comment>
<dbReference type="PANTHER" id="PTHR12982:SF0">
    <property type="entry name" value="PHOSPHATIDYLINOSITOL N-ACETYLGLUCOSAMINYLTRANSFERASE SUBUNIT C"/>
    <property type="match status" value="1"/>
</dbReference>
<gene>
    <name evidence="9" type="ORF">CCMP2556_LOCUS8427</name>
</gene>
<evidence type="ECO:0000256" key="5">
    <source>
        <dbReference type="ARBA" id="ARBA00022692"/>
    </source>
</evidence>
<evidence type="ECO:0000256" key="4">
    <source>
        <dbReference type="ARBA" id="ARBA00022502"/>
    </source>
</evidence>
<feature type="transmembrane region" description="Helical" evidence="8">
    <location>
        <begin position="72"/>
        <end position="93"/>
    </location>
</feature>
<accession>A0ABP0IWC7</accession>
<proteinExistence type="inferred from homology"/>
<dbReference type="PANTHER" id="PTHR12982">
    <property type="entry name" value="PHOSPHATIDYLINOSITOL GLYCAN, CLASS C"/>
    <property type="match status" value="1"/>
</dbReference>
<evidence type="ECO:0000256" key="6">
    <source>
        <dbReference type="ARBA" id="ARBA00022989"/>
    </source>
</evidence>
<dbReference type="EMBL" id="CAXAMN010003803">
    <property type="protein sequence ID" value="CAK9006389.1"/>
    <property type="molecule type" value="Genomic_DNA"/>
</dbReference>
<evidence type="ECO:0000313" key="10">
    <source>
        <dbReference type="Proteomes" id="UP001642484"/>
    </source>
</evidence>
<evidence type="ECO:0000256" key="7">
    <source>
        <dbReference type="ARBA" id="ARBA00023136"/>
    </source>
</evidence>
<comment type="caution">
    <text evidence="9">The sequence shown here is derived from an EMBL/GenBank/DDBJ whole genome shotgun (WGS) entry which is preliminary data.</text>
</comment>
<comment type="similarity">
    <text evidence="3">Belongs to the PIGC family.</text>
</comment>
<name>A0ABP0IWC7_9DINO</name>
<keyword evidence="10" id="KW-1185">Reference proteome</keyword>